<dbReference type="AlphaFoldDB" id="A0A919AGZ8"/>
<dbReference type="EMBL" id="BNBI01000007">
    <property type="protein sequence ID" value="GHF08423.1"/>
    <property type="molecule type" value="Genomic_DNA"/>
</dbReference>
<protein>
    <submittedName>
        <fullName evidence="7">Geranylgeranyl pyrophosphate synthase</fullName>
    </submittedName>
</protein>
<dbReference type="PANTHER" id="PTHR12001:SF85">
    <property type="entry name" value="SHORT CHAIN ISOPRENYL DIPHOSPHATE SYNTHASE"/>
    <property type="match status" value="1"/>
</dbReference>
<name>A0A919AGZ8_9ACTN</name>
<comment type="similarity">
    <text evidence="2 6">Belongs to the FPP/GGPP synthase family.</text>
</comment>
<proteinExistence type="inferred from homology"/>
<evidence type="ECO:0000256" key="4">
    <source>
        <dbReference type="ARBA" id="ARBA00022723"/>
    </source>
</evidence>
<dbReference type="Proteomes" id="UP000630718">
    <property type="component" value="Unassembled WGS sequence"/>
</dbReference>
<dbReference type="Pfam" id="PF00348">
    <property type="entry name" value="polyprenyl_synt"/>
    <property type="match status" value="1"/>
</dbReference>
<dbReference type="PROSITE" id="PS00723">
    <property type="entry name" value="POLYPRENYL_SYNTHASE_1"/>
    <property type="match status" value="1"/>
</dbReference>
<dbReference type="GO" id="GO:0046872">
    <property type="term" value="F:metal ion binding"/>
    <property type="evidence" value="ECO:0007669"/>
    <property type="project" value="UniProtKB-KW"/>
</dbReference>
<keyword evidence="8" id="KW-1185">Reference proteome</keyword>
<reference evidence="7" key="1">
    <citation type="journal article" date="2014" name="Int. J. Syst. Evol. Microbiol.">
        <title>Complete genome sequence of Corynebacterium casei LMG S-19264T (=DSM 44701T), isolated from a smear-ripened cheese.</title>
        <authorList>
            <consortium name="US DOE Joint Genome Institute (JGI-PGF)"/>
            <person name="Walter F."/>
            <person name="Albersmeier A."/>
            <person name="Kalinowski J."/>
            <person name="Ruckert C."/>
        </authorList>
    </citation>
    <scope>NUCLEOTIDE SEQUENCE</scope>
    <source>
        <strain evidence="7">JCM 4477</strain>
    </source>
</reference>
<dbReference type="SFLD" id="SFLDS00005">
    <property type="entry name" value="Isoprenoid_Synthase_Type_I"/>
    <property type="match status" value="1"/>
</dbReference>
<keyword evidence="3 6" id="KW-0808">Transferase</keyword>
<gene>
    <name evidence="7" type="ORF">GCM10018772_36930</name>
</gene>
<keyword evidence="4" id="KW-0479">Metal-binding</keyword>
<dbReference type="Gene3D" id="1.10.600.10">
    <property type="entry name" value="Farnesyl Diphosphate Synthase"/>
    <property type="match status" value="1"/>
</dbReference>
<dbReference type="GO" id="GO:0004659">
    <property type="term" value="F:prenyltransferase activity"/>
    <property type="evidence" value="ECO:0007669"/>
    <property type="project" value="InterPro"/>
</dbReference>
<sequence length="347" mass="37674">MTTAVTDRLAVRGTRAEVLRRAERRLGELLAHERARWSGVDERGAVPVDTVTSLVDAGGKRLRPAFCVTGYLAAGGDPEDPMVADAASGIELVHTGALLHDDVLDASDTRRGAPAAHVRHAAVHAERGWRGESRRYGEGVALISGVLAMLYADRLTRGLPPAAREVWGEMVTEIQIGQHLDVAVAAEGVIAPELSRWIAICKSGRYSITRPLLLGAALAGRPDLTSAFEEYGECLGLAFQLRDDLIGAFGDSTVAGKPVGLDLEQHKMTLLLAEAAERDQQVRCLVNRPEWDTAALLDLLDESRTRIEERIDALVERAGVALDQAAIEPVWREELSEMALEVAYRNR</sequence>
<keyword evidence="5" id="KW-0460">Magnesium</keyword>
<comment type="cofactor">
    <cofactor evidence="1">
        <name>Mg(2+)</name>
        <dbReference type="ChEBI" id="CHEBI:18420"/>
    </cofactor>
</comment>
<evidence type="ECO:0000256" key="5">
    <source>
        <dbReference type="ARBA" id="ARBA00022842"/>
    </source>
</evidence>
<evidence type="ECO:0000256" key="1">
    <source>
        <dbReference type="ARBA" id="ARBA00001946"/>
    </source>
</evidence>
<organism evidence="7 8">
    <name type="scientific">Streptomyces fumanus</name>
    <dbReference type="NCBI Taxonomy" id="67302"/>
    <lineage>
        <taxon>Bacteria</taxon>
        <taxon>Bacillati</taxon>
        <taxon>Actinomycetota</taxon>
        <taxon>Actinomycetes</taxon>
        <taxon>Kitasatosporales</taxon>
        <taxon>Streptomycetaceae</taxon>
        <taxon>Streptomyces</taxon>
    </lineage>
</organism>
<dbReference type="InterPro" id="IPR033749">
    <property type="entry name" value="Polyprenyl_synt_CS"/>
</dbReference>
<accession>A0A919AGZ8</accession>
<dbReference type="PANTHER" id="PTHR12001">
    <property type="entry name" value="GERANYLGERANYL PYROPHOSPHATE SYNTHASE"/>
    <property type="match status" value="1"/>
</dbReference>
<evidence type="ECO:0000256" key="3">
    <source>
        <dbReference type="ARBA" id="ARBA00022679"/>
    </source>
</evidence>
<dbReference type="InterPro" id="IPR000092">
    <property type="entry name" value="Polyprenyl_synt"/>
</dbReference>
<dbReference type="CDD" id="cd00685">
    <property type="entry name" value="Trans_IPPS_HT"/>
    <property type="match status" value="1"/>
</dbReference>
<evidence type="ECO:0000256" key="6">
    <source>
        <dbReference type="RuleBase" id="RU004466"/>
    </source>
</evidence>
<dbReference type="PROSITE" id="PS00444">
    <property type="entry name" value="POLYPRENYL_SYNTHASE_2"/>
    <property type="match status" value="1"/>
</dbReference>
<dbReference type="GO" id="GO:0008299">
    <property type="term" value="P:isoprenoid biosynthetic process"/>
    <property type="evidence" value="ECO:0007669"/>
    <property type="project" value="InterPro"/>
</dbReference>
<comment type="caution">
    <text evidence="7">The sequence shown here is derived from an EMBL/GenBank/DDBJ whole genome shotgun (WGS) entry which is preliminary data.</text>
</comment>
<evidence type="ECO:0000256" key="2">
    <source>
        <dbReference type="ARBA" id="ARBA00006706"/>
    </source>
</evidence>
<evidence type="ECO:0000313" key="7">
    <source>
        <dbReference type="EMBL" id="GHF08423.1"/>
    </source>
</evidence>
<dbReference type="RefSeq" id="WP_190205383.1">
    <property type="nucleotide sequence ID" value="NZ_BNBI01000007.1"/>
</dbReference>
<reference evidence="7" key="2">
    <citation type="submission" date="2020-09" db="EMBL/GenBank/DDBJ databases">
        <authorList>
            <person name="Sun Q."/>
            <person name="Ohkuma M."/>
        </authorList>
    </citation>
    <scope>NUCLEOTIDE SEQUENCE</scope>
    <source>
        <strain evidence="7">JCM 4477</strain>
    </source>
</reference>
<dbReference type="SUPFAM" id="SSF48576">
    <property type="entry name" value="Terpenoid synthases"/>
    <property type="match status" value="1"/>
</dbReference>
<evidence type="ECO:0000313" key="8">
    <source>
        <dbReference type="Proteomes" id="UP000630718"/>
    </source>
</evidence>
<dbReference type="InterPro" id="IPR008949">
    <property type="entry name" value="Isoprenoid_synthase_dom_sf"/>
</dbReference>